<protein>
    <submittedName>
        <fullName evidence="2">Uncharacterized protein</fullName>
    </submittedName>
</protein>
<gene>
    <name evidence="2" type="ORF">AMOR_30180</name>
</gene>
<reference evidence="3" key="1">
    <citation type="journal article" date="2022" name="Int. J. Syst. Evol. Microbiol.">
        <title>Anaeromyxobacter oryzae sp. nov., Anaeromyxobacter diazotrophicus sp. nov. and Anaeromyxobacter paludicola sp. nov., isolated from paddy soils.</title>
        <authorList>
            <person name="Itoh H."/>
            <person name="Xu Z."/>
            <person name="Mise K."/>
            <person name="Masuda Y."/>
            <person name="Ushijima N."/>
            <person name="Hayakawa C."/>
            <person name="Shiratori Y."/>
            <person name="Senoo K."/>
        </authorList>
    </citation>
    <scope>NUCLEOTIDE SEQUENCE [LARGE SCALE GENOMIC DNA]</scope>
    <source>
        <strain evidence="3">Red232</strain>
    </source>
</reference>
<keyword evidence="1" id="KW-0472">Membrane</keyword>
<feature type="transmembrane region" description="Helical" evidence="1">
    <location>
        <begin position="99"/>
        <end position="118"/>
    </location>
</feature>
<proteinExistence type="predicted"/>
<dbReference type="Proteomes" id="UP001162891">
    <property type="component" value="Chromosome"/>
</dbReference>
<name>A0ABM7WX00_9BACT</name>
<evidence type="ECO:0000313" key="3">
    <source>
        <dbReference type="Proteomes" id="UP001162891"/>
    </source>
</evidence>
<accession>A0ABM7WX00</accession>
<dbReference type="EMBL" id="AP025591">
    <property type="protein sequence ID" value="BDG04022.1"/>
    <property type="molecule type" value="Genomic_DNA"/>
</dbReference>
<evidence type="ECO:0000256" key="1">
    <source>
        <dbReference type="SAM" id="Phobius"/>
    </source>
</evidence>
<keyword evidence="1" id="KW-0812">Transmembrane</keyword>
<organism evidence="2 3">
    <name type="scientific">Anaeromyxobacter oryzae</name>
    <dbReference type="NCBI Taxonomy" id="2918170"/>
    <lineage>
        <taxon>Bacteria</taxon>
        <taxon>Pseudomonadati</taxon>
        <taxon>Myxococcota</taxon>
        <taxon>Myxococcia</taxon>
        <taxon>Myxococcales</taxon>
        <taxon>Cystobacterineae</taxon>
        <taxon>Anaeromyxobacteraceae</taxon>
        <taxon>Anaeromyxobacter</taxon>
    </lineage>
</organism>
<keyword evidence="3" id="KW-1185">Reference proteome</keyword>
<keyword evidence="1" id="KW-1133">Transmembrane helix</keyword>
<sequence length="157" mass="16452">MEYGWEGVTTDVPLGRTVLAGVAGAAAVTALNEVGRRVLRDAPRVELLGARGVRKLARRAGHRPDGRQAFWIALAAEVLTNGSWYALAAQARRPRRAAVWLGALAGAGAVLLPGALGIGTWPTRRTARTAALSFAWYLAGGLAAAAVLGSPPPRLRR</sequence>
<feature type="transmembrane region" description="Helical" evidence="1">
    <location>
        <begin position="130"/>
        <end position="149"/>
    </location>
</feature>
<dbReference type="RefSeq" id="WP_248352397.1">
    <property type="nucleotide sequence ID" value="NZ_AP025591.1"/>
</dbReference>
<evidence type="ECO:0000313" key="2">
    <source>
        <dbReference type="EMBL" id="BDG04022.1"/>
    </source>
</evidence>